<feature type="domain" description="Sulfotransferase" evidence="12">
    <location>
        <begin position="767"/>
        <end position="1027"/>
    </location>
</feature>
<gene>
    <name evidence="15" type="ORF">JTE90_018353</name>
</gene>
<evidence type="ECO:0000313" key="16">
    <source>
        <dbReference type="Proteomes" id="UP000827092"/>
    </source>
</evidence>
<evidence type="ECO:0000259" key="14">
    <source>
        <dbReference type="Pfam" id="PF09976"/>
    </source>
</evidence>
<dbReference type="GO" id="GO:0005783">
    <property type="term" value="C:endoplasmic reticulum"/>
    <property type="evidence" value="ECO:0007669"/>
    <property type="project" value="UniProtKB-SubCell"/>
</dbReference>
<dbReference type="GO" id="GO:0006614">
    <property type="term" value="P:SRP-dependent cotranslational protein targeting to membrane"/>
    <property type="evidence" value="ECO:0007669"/>
    <property type="project" value="InterPro"/>
</dbReference>
<evidence type="ECO:0000256" key="9">
    <source>
        <dbReference type="ARBA" id="ARBA00023135"/>
    </source>
</evidence>
<dbReference type="FunFam" id="1.25.40.10:FF:000191">
    <property type="entry name" value="Signal recognition particle subunit SRP72"/>
    <property type="match status" value="1"/>
</dbReference>
<name>A0AAV6TYV0_9ARAC</name>
<keyword evidence="6" id="KW-0677">Repeat</keyword>
<dbReference type="Pfam" id="PF09976">
    <property type="entry name" value="TPR_21"/>
    <property type="match status" value="1"/>
</dbReference>
<evidence type="ECO:0000256" key="10">
    <source>
        <dbReference type="ARBA" id="ARBA00023274"/>
    </source>
</evidence>
<dbReference type="Gene3D" id="1.25.40.10">
    <property type="entry name" value="Tetratricopeptide repeat domain"/>
    <property type="match status" value="2"/>
</dbReference>
<evidence type="ECO:0000256" key="11">
    <source>
        <dbReference type="SAM" id="MobiDB-lite"/>
    </source>
</evidence>
<evidence type="ECO:0000256" key="8">
    <source>
        <dbReference type="ARBA" id="ARBA00022824"/>
    </source>
</evidence>
<feature type="compositionally biased region" description="Basic residues" evidence="11">
    <location>
        <begin position="550"/>
        <end position="560"/>
    </location>
</feature>
<evidence type="ECO:0000313" key="15">
    <source>
        <dbReference type="EMBL" id="KAG8177327.1"/>
    </source>
</evidence>
<keyword evidence="5" id="KW-0963">Cytoplasm</keyword>
<dbReference type="InterPro" id="IPR027417">
    <property type="entry name" value="P-loop_NTPase"/>
</dbReference>
<dbReference type="EMBL" id="JAFNEN010000787">
    <property type="protein sequence ID" value="KAG8177327.1"/>
    <property type="molecule type" value="Genomic_DNA"/>
</dbReference>
<feature type="compositionally biased region" description="Polar residues" evidence="11">
    <location>
        <begin position="651"/>
        <end position="672"/>
    </location>
</feature>
<dbReference type="InterPro" id="IPR018704">
    <property type="entry name" value="SecYEG/CpoB_TPR"/>
</dbReference>
<dbReference type="GO" id="GO:0005786">
    <property type="term" value="C:signal recognition particle, endoplasmic reticulum targeting"/>
    <property type="evidence" value="ECO:0007669"/>
    <property type="project" value="UniProtKB-KW"/>
</dbReference>
<comment type="caution">
    <text evidence="15">The sequence shown here is derived from an EMBL/GenBank/DDBJ whole genome shotgun (WGS) entry which is preliminary data.</text>
</comment>
<feature type="region of interest" description="Disordered" evidence="11">
    <location>
        <begin position="522"/>
        <end position="677"/>
    </location>
</feature>
<dbReference type="SUPFAM" id="SSF52540">
    <property type="entry name" value="P-loop containing nucleoside triphosphate hydrolases"/>
    <property type="match status" value="1"/>
</dbReference>
<proteinExistence type="inferred from homology"/>
<feature type="domain" description="Ancillary SecYEG translocon subunit/Cell division coordinator CpoB TPR" evidence="14">
    <location>
        <begin position="305"/>
        <end position="429"/>
    </location>
</feature>
<dbReference type="Pfam" id="PF17004">
    <property type="entry name" value="SRP_TPR_like"/>
    <property type="match status" value="1"/>
</dbReference>
<dbReference type="FunFam" id="1.25.40.10:FF:000062">
    <property type="entry name" value="Signal recognition particle subunit SRP72"/>
    <property type="match status" value="1"/>
</dbReference>
<dbReference type="GO" id="GO:0043022">
    <property type="term" value="F:ribosome binding"/>
    <property type="evidence" value="ECO:0007669"/>
    <property type="project" value="TreeGrafter"/>
</dbReference>
<dbReference type="GO" id="GO:0008312">
    <property type="term" value="F:7S RNA binding"/>
    <property type="evidence" value="ECO:0007669"/>
    <property type="project" value="InterPro"/>
</dbReference>
<evidence type="ECO:0000259" key="12">
    <source>
        <dbReference type="Pfam" id="PF00685"/>
    </source>
</evidence>
<sequence>MSATNAKALYSELVSYGDSSEYDKALKIANKILHDDSQDKKAQHCKAVCLIHLTQFDEALKILEKHVSEAVFERAYCLYRLNRVEEAYDILKGIKDPSGREKELIAQVLYRLERYEDCFDYYRDLIKNSEDDYENERETNLSAVVCNLYAEKGKEFKNAPQLREHTYELSYNGACIHITQGDYNAAVEKLKAAEELCKSYLEDDATEEEIEAELAVIRVQHGYALQVLKRNDRALRMYNQVLKSKPDDVAVAAVASNNVVTINKDQNVFDSKKKIKVATAEGLEPKLTTKQRQTIATNNCLLLLHTNQLDQCRRAIQALSKKFPSCAAETALLMAALHCKEKKVQKAVDVLKDFAASHPDQSVVLSFTLAQLLLAQGHISQACDTLRSMGDVSYSLGVTSALVTLYLSLEDKEAAANTLQSAIKWYRKNKSKGSSLNVLIQEAAKIELKNDNPQEASKLLEELRKEDPSDLKTLAQLIAAYSQFNPEKAKTVSKQLPPVSEITRGVDVDTLESTSWTMGTRYIKRGGKSEPTPGKFGKSPSGTGEELIQKKKRKHKKGKLPKNYDPNVDPDPERWLPRRERSTYKKKKDKRGATAIGKGTQGAAAGAEEFTTLAPSPSASATPTSPNVAGPRQNKGGNKKKKKGRPGSFPDISTNVARKQTTVIQTPSTSPTTHKDSVSELVVAKITSKIYLNHTATSITVSPARKVQIEAKVQVRRLPLSKNQQFINRNDRIKEIIRQGSVKKRPTLDPMRALKSMAIADPEKVQRIILLTYFRAGSTFLGDILQQNWRTFYHFEPLHSLTYDERINDTKIPQAFALIDNILRCNFTNAKDYMQWVKKPSNQFLFGRNQFLWVTCHSNPKTCFDPRFVNAACVRSPVHVMKTTRLHMRHLRSYIKDNADMNFKVVFLTRDPRGIVSSRWSLDWCRFSTNCSLAPVLCREMDEDLAIFNEFETRQPSNFIKLRYEDLSLNPEHETQKLFNFLHLPFSPSVKKFLKTHTVSSRKADDKNPYSTRRNSSSMVLGWMERYTYKKVLEVQSQCEDVLHKLNHSLITSPDQLPYPNGKPKTVSIPPNKGRVWRFNKNPIAKKYLSGKKEYGQDLSDYLNNQPMVFVSNNTNIEVHKTYKVLESFSSKGTSEIVHYPIT</sequence>
<feature type="compositionally biased region" description="Basic and acidic residues" evidence="11">
    <location>
        <begin position="571"/>
        <end position="583"/>
    </location>
</feature>
<dbReference type="AlphaFoldDB" id="A0AAV6TYV0"/>
<dbReference type="InterPro" id="IPR019734">
    <property type="entry name" value="TPR_rpt"/>
</dbReference>
<comment type="similarity">
    <text evidence="3">Belongs to the SRP72 family.</text>
</comment>
<keyword evidence="16" id="KW-1185">Reference proteome</keyword>
<evidence type="ECO:0000256" key="2">
    <source>
        <dbReference type="ARBA" id="ARBA00004496"/>
    </source>
</evidence>
<organism evidence="15 16">
    <name type="scientific">Oedothorax gibbosus</name>
    <dbReference type="NCBI Taxonomy" id="931172"/>
    <lineage>
        <taxon>Eukaryota</taxon>
        <taxon>Metazoa</taxon>
        <taxon>Ecdysozoa</taxon>
        <taxon>Arthropoda</taxon>
        <taxon>Chelicerata</taxon>
        <taxon>Arachnida</taxon>
        <taxon>Araneae</taxon>
        <taxon>Araneomorphae</taxon>
        <taxon>Entelegynae</taxon>
        <taxon>Araneoidea</taxon>
        <taxon>Linyphiidae</taxon>
        <taxon>Erigoninae</taxon>
        <taxon>Oedothorax</taxon>
    </lineage>
</organism>
<dbReference type="InterPro" id="IPR013699">
    <property type="entry name" value="Signal_recog_part_SRP72_RNA-bd"/>
</dbReference>
<dbReference type="PANTHER" id="PTHR14094:SF9">
    <property type="entry name" value="SIGNAL RECOGNITION PARTICLE SUBUNIT SRP72"/>
    <property type="match status" value="1"/>
</dbReference>
<dbReference type="PANTHER" id="PTHR14094">
    <property type="entry name" value="SIGNAL RECOGNITION PARTICLE 72"/>
    <property type="match status" value="1"/>
</dbReference>
<evidence type="ECO:0000256" key="4">
    <source>
        <dbReference type="ARBA" id="ARBA00018350"/>
    </source>
</evidence>
<keyword evidence="10" id="KW-0687">Ribonucleoprotein</keyword>
<evidence type="ECO:0000256" key="6">
    <source>
        <dbReference type="ARBA" id="ARBA00022737"/>
    </source>
</evidence>
<keyword evidence="8" id="KW-0256">Endoplasmic reticulum</keyword>
<dbReference type="Pfam" id="PF00685">
    <property type="entry name" value="Sulfotransfer_1"/>
    <property type="match status" value="1"/>
</dbReference>
<evidence type="ECO:0000256" key="3">
    <source>
        <dbReference type="ARBA" id="ARBA00007676"/>
    </source>
</evidence>
<comment type="subcellular location">
    <subcellularLocation>
        <location evidence="2">Cytoplasm</location>
    </subcellularLocation>
    <subcellularLocation>
        <location evidence="1">Endoplasmic reticulum</location>
    </subcellularLocation>
</comment>
<evidence type="ECO:0000256" key="7">
    <source>
        <dbReference type="ARBA" id="ARBA00022803"/>
    </source>
</evidence>
<dbReference type="Gene3D" id="3.40.50.300">
    <property type="entry name" value="P-loop containing nucleotide triphosphate hydrolases"/>
    <property type="match status" value="1"/>
</dbReference>
<dbReference type="InterPro" id="IPR011990">
    <property type="entry name" value="TPR-like_helical_dom_sf"/>
</dbReference>
<evidence type="ECO:0000256" key="5">
    <source>
        <dbReference type="ARBA" id="ARBA00022490"/>
    </source>
</evidence>
<dbReference type="SUPFAM" id="SSF48452">
    <property type="entry name" value="TPR-like"/>
    <property type="match status" value="2"/>
</dbReference>
<dbReference type="InterPro" id="IPR031545">
    <property type="entry name" value="SRP72_TPR-like"/>
</dbReference>
<feature type="compositionally biased region" description="Low complexity" evidence="11">
    <location>
        <begin position="611"/>
        <end position="626"/>
    </location>
</feature>
<dbReference type="SMART" id="SM00028">
    <property type="entry name" value="TPR"/>
    <property type="match status" value="4"/>
</dbReference>
<dbReference type="Pfam" id="PF08492">
    <property type="entry name" value="SRP72"/>
    <property type="match status" value="1"/>
</dbReference>
<reference evidence="15 16" key="1">
    <citation type="journal article" date="2022" name="Nat. Ecol. Evol.">
        <title>A masculinizing supergene underlies an exaggerated male reproductive morph in a spider.</title>
        <authorList>
            <person name="Hendrickx F."/>
            <person name="De Corte Z."/>
            <person name="Sonet G."/>
            <person name="Van Belleghem S.M."/>
            <person name="Kostlbacher S."/>
            <person name="Vangestel C."/>
        </authorList>
    </citation>
    <scope>NUCLEOTIDE SEQUENCE [LARGE SCALE GENOMIC DNA]</scope>
    <source>
        <strain evidence="15">W744_W776</strain>
    </source>
</reference>
<dbReference type="InterPro" id="IPR026270">
    <property type="entry name" value="SRP72"/>
</dbReference>
<evidence type="ECO:0000256" key="1">
    <source>
        <dbReference type="ARBA" id="ARBA00004240"/>
    </source>
</evidence>
<protein>
    <recommendedName>
        <fullName evidence="4">Signal recognition particle subunit SRP72</fullName>
    </recommendedName>
</protein>
<dbReference type="GO" id="GO:0008146">
    <property type="term" value="F:sulfotransferase activity"/>
    <property type="evidence" value="ECO:0007669"/>
    <property type="project" value="InterPro"/>
</dbReference>
<keyword evidence="7" id="KW-0802">TPR repeat</keyword>
<evidence type="ECO:0000259" key="13">
    <source>
        <dbReference type="Pfam" id="PF08492"/>
    </source>
</evidence>
<dbReference type="Proteomes" id="UP000827092">
    <property type="component" value="Unassembled WGS sequence"/>
</dbReference>
<keyword evidence="9" id="KW-0733">Signal recognition particle</keyword>
<feature type="domain" description="Signal recognition particle SRP72 subunit RNA-binding" evidence="13">
    <location>
        <begin position="541"/>
        <end position="586"/>
    </location>
</feature>
<accession>A0AAV6TYV0</accession>
<dbReference type="InterPro" id="IPR000863">
    <property type="entry name" value="Sulfotransferase_dom"/>
</dbReference>